<dbReference type="GO" id="GO:0005524">
    <property type="term" value="F:ATP binding"/>
    <property type="evidence" value="ECO:0007669"/>
    <property type="project" value="UniProtKB-KW"/>
</dbReference>
<dbReference type="EC" id="2.7.7.18" evidence="9"/>
<dbReference type="NCBIfam" id="TIGR00482">
    <property type="entry name" value="nicotinate (nicotinamide) nucleotide adenylyltransferase"/>
    <property type="match status" value="1"/>
</dbReference>
<dbReference type="UniPathway" id="UPA00253"/>
<dbReference type="PANTHER" id="PTHR39321:SF3">
    <property type="entry name" value="PHOSPHOPANTETHEINE ADENYLYLTRANSFERASE"/>
    <property type="match status" value="1"/>
</dbReference>
<dbReference type="HAMAP" id="MF_00244">
    <property type="entry name" value="NaMN_adenylyltr"/>
    <property type="match status" value="1"/>
</dbReference>
<keyword evidence="2" id="KW-0662">Pyridine nucleotide biosynthesis</keyword>
<evidence type="ECO:0000259" key="8">
    <source>
        <dbReference type="Pfam" id="PF01467"/>
    </source>
</evidence>
<dbReference type="PANTHER" id="PTHR39321">
    <property type="entry name" value="NICOTINATE-NUCLEOTIDE ADENYLYLTRANSFERASE-RELATED"/>
    <property type="match status" value="1"/>
</dbReference>
<sequence length="192" mass="22915">MKPIGLFGGTFDPIHIGHLITAQSVFELRRLQKIIFMPAYVSPLKIDYLSASSEDRTKMVELAIKDYPYFELSRYEIEKHKISYTIDTLKNLKKRYDKIELIIGYDNYLVFHKWRKVEEILELVKVIVLNRRVDKIEREGQDERFVFVDNPIIQITSTEIRNRVRQNMPIDFFVHPKVKEYIEKKNLYSGSR</sequence>
<evidence type="ECO:0000256" key="5">
    <source>
        <dbReference type="ARBA" id="ARBA00022741"/>
    </source>
</evidence>
<evidence type="ECO:0000256" key="7">
    <source>
        <dbReference type="ARBA" id="ARBA00023027"/>
    </source>
</evidence>
<organism evidence="9">
    <name type="scientific">hydrothermal vent metagenome</name>
    <dbReference type="NCBI Taxonomy" id="652676"/>
    <lineage>
        <taxon>unclassified sequences</taxon>
        <taxon>metagenomes</taxon>
        <taxon>ecological metagenomes</taxon>
    </lineage>
</organism>
<dbReference type="Pfam" id="PF01467">
    <property type="entry name" value="CTP_transf_like"/>
    <property type="match status" value="1"/>
</dbReference>
<accession>A0A3B1CH80</accession>
<dbReference type="CDD" id="cd02165">
    <property type="entry name" value="NMNAT"/>
    <property type="match status" value="1"/>
</dbReference>
<evidence type="ECO:0000256" key="4">
    <source>
        <dbReference type="ARBA" id="ARBA00022695"/>
    </source>
</evidence>
<keyword evidence="4 9" id="KW-0548">Nucleotidyltransferase</keyword>
<dbReference type="GO" id="GO:0009435">
    <property type="term" value="P:NAD+ biosynthetic process"/>
    <property type="evidence" value="ECO:0007669"/>
    <property type="project" value="UniProtKB-UniPathway"/>
</dbReference>
<dbReference type="InterPro" id="IPR014729">
    <property type="entry name" value="Rossmann-like_a/b/a_fold"/>
</dbReference>
<dbReference type="AlphaFoldDB" id="A0A3B1CH80"/>
<dbReference type="InterPro" id="IPR005248">
    <property type="entry name" value="NadD/NMNAT"/>
</dbReference>
<dbReference type="EMBL" id="UOGD01000045">
    <property type="protein sequence ID" value="VAX16137.1"/>
    <property type="molecule type" value="Genomic_DNA"/>
</dbReference>
<dbReference type="Gene3D" id="3.40.50.620">
    <property type="entry name" value="HUPs"/>
    <property type="match status" value="1"/>
</dbReference>
<dbReference type="NCBIfam" id="TIGR00125">
    <property type="entry name" value="cyt_tran_rel"/>
    <property type="match status" value="1"/>
</dbReference>
<comment type="pathway">
    <text evidence="1">Cofactor biosynthesis; NAD(+) biosynthesis.</text>
</comment>
<dbReference type="GO" id="GO:0004515">
    <property type="term" value="F:nicotinate-nucleotide adenylyltransferase activity"/>
    <property type="evidence" value="ECO:0007669"/>
    <property type="project" value="UniProtKB-EC"/>
</dbReference>
<keyword evidence="7" id="KW-0520">NAD</keyword>
<proteinExistence type="inferred from homology"/>
<evidence type="ECO:0000256" key="3">
    <source>
        <dbReference type="ARBA" id="ARBA00022679"/>
    </source>
</evidence>
<protein>
    <submittedName>
        <fullName evidence="9">Nicotinate-nucleotide adenylyltransferase</fullName>
        <ecNumber evidence="9">2.7.7.18</ecNumber>
    </submittedName>
</protein>
<dbReference type="NCBIfam" id="NF000840">
    <property type="entry name" value="PRK00071.1-3"/>
    <property type="match status" value="1"/>
</dbReference>
<dbReference type="SUPFAM" id="SSF52374">
    <property type="entry name" value="Nucleotidylyl transferase"/>
    <property type="match status" value="1"/>
</dbReference>
<dbReference type="InterPro" id="IPR004821">
    <property type="entry name" value="Cyt_trans-like"/>
</dbReference>
<evidence type="ECO:0000256" key="2">
    <source>
        <dbReference type="ARBA" id="ARBA00022642"/>
    </source>
</evidence>
<gene>
    <name evidence="9" type="ORF">MNBD_IGNAVI01-3116</name>
</gene>
<keyword evidence="5" id="KW-0547">Nucleotide-binding</keyword>
<keyword evidence="3 9" id="KW-0808">Transferase</keyword>
<reference evidence="9" key="1">
    <citation type="submission" date="2018-06" db="EMBL/GenBank/DDBJ databases">
        <authorList>
            <person name="Zhirakovskaya E."/>
        </authorList>
    </citation>
    <scope>NUCLEOTIDE SEQUENCE</scope>
</reference>
<evidence type="ECO:0000256" key="6">
    <source>
        <dbReference type="ARBA" id="ARBA00022840"/>
    </source>
</evidence>
<name>A0A3B1CH80_9ZZZZ</name>
<evidence type="ECO:0000313" key="9">
    <source>
        <dbReference type="EMBL" id="VAX16137.1"/>
    </source>
</evidence>
<feature type="domain" description="Cytidyltransferase-like" evidence="8">
    <location>
        <begin position="6"/>
        <end position="163"/>
    </location>
</feature>
<evidence type="ECO:0000256" key="1">
    <source>
        <dbReference type="ARBA" id="ARBA00004790"/>
    </source>
</evidence>
<keyword evidence="6" id="KW-0067">ATP-binding</keyword>